<dbReference type="Pfam" id="PF07885">
    <property type="entry name" value="Ion_trans_2"/>
    <property type="match status" value="1"/>
</dbReference>
<feature type="transmembrane region" description="Helical" evidence="1">
    <location>
        <begin position="170"/>
        <end position="191"/>
    </location>
</feature>
<feature type="transmembrane region" description="Helical" evidence="1">
    <location>
        <begin position="260"/>
        <end position="280"/>
    </location>
</feature>
<feature type="domain" description="Potassium channel" evidence="2">
    <location>
        <begin position="248"/>
        <end position="317"/>
    </location>
</feature>
<name>A0A8S1YIW1_9CILI</name>
<dbReference type="Proteomes" id="UP000689195">
    <property type="component" value="Unassembled WGS sequence"/>
</dbReference>
<sequence>MSQDVEITKKKTLSLGKKWRVKRQGSILSDSQSTFEDSRITLLLFEQYRIVEMTRFCVIFGTQIIAIMEYECSFSDQFVKELEKETLTLLYIIFLMTAAAILLTLISYQVLLTYKKKAMVITPQASLLDSNLVYSLAIEILLILPTPTPFTQMIRIDFNQRYTGQLRFYYLNEILTYILTFRVILLTNITLKFSSFYSSQIGRLCRLYSTNFDTHLVFKLCMKDLPGYTLMGLFVTGMLLFGYSLEIAERALQRNETQHSVYSVMTSMWVTLTTIATVGYGEFYPTTDLGRISMAICVFWGVSYTSLFTAMLDSMFERMNCEEMVWALLEKTSVTNAMRYLSQDLIVRIKQMKIKKLENNSINLIQDSINALKQMKRQYRNIDGEDSMSKAKRKFKDINFMFQEYYLLLKEFKRLQLINTINYHYVFESHASCSQKQNSNHLQTNQTYDKQSKDDAILQDSEEDGSDLLVMEFHV</sequence>
<evidence type="ECO:0000259" key="2">
    <source>
        <dbReference type="Pfam" id="PF07885"/>
    </source>
</evidence>
<dbReference type="PANTHER" id="PTHR10153">
    <property type="entry name" value="SMALL CONDUCTANCE CALCIUM-ACTIVATED POTASSIUM CHANNEL"/>
    <property type="match status" value="1"/>
</dbReference>
<gene>
    <name evidence="3" type="ORF">PPENT_87.1.T1640011</name>
</gene>
<proteinExistence type="predicted"/>
<keyword evidence="4" id="KW-1185">Reference proteome</keyword>
<feature type="transmembrane region" description="Helical" evidence="1">
    <location>
        <begin position="89"/>
        <end position="112"/>
    </location>
</feature>
<protein>
    <recommendedName>
        <fullName evidence="2">Potassium channel domain-containing protein</fullName>
    </recommendedName>
</protein>
<dbReference type="OrthoDB" id="297496at2759"/>
<evidence type="ECO:0000256" key="1">
    <source>
        <dbReference type="SAM" id="Phobius"/>
    </source>
</evidence>
<keyword evidence="1" id="KW-0812">Transmembrane</keyword>
<evidence type="ECO:0000313" key="3">
    <source>
        <dbReference type="EMBL" id="CAD8211502.1"/>
    </source>
</evidence>
<dbReference type="AlphaFoldDB" id="A0A8S1YIW1"/>
<feature type="transmembrane region" description="Helical" evidence="1">
    <location>
        <begin position="228"/>
        <end position="248"/>
    </location>
</feature>
<evidence type="ECO:0000313" key="4">
    <source>
        <dbReference type="Proteomes" id="UP000689195"/>
    </source>
</evidence>
<feature type="transmembrane region" description="Helical" evidence="1">
    <location>
        <begin position="132"/>
        <end position="150"/>
    </location>
</feature>
<reference evidence="3" key="1">
    <citation type="submission" date="2021-01" db="EMBL/GenBank/DDBJ databases">
        <authorList>
            <consortium name="Genoscope - CEA"/>
            <person name="William W."/>
        </authorList>
    </citation>
    <scope>NUCLEOTIDE SEQUENCE</scope>
</reference>
<keyword evidence="1" id="KW-1133">Transmembrane helix</keyword>
<keyword evidence="1" id="KW-0472">Membrane</keyword>
<feature type="transmembrane region" description="Helical" evidence="1">
    <location>
        <begin position="292"/>
        <end position="312"/>
    </location>
</feature>
<dbReference type="EMBL" id="CAJJDO010000164">
    <property type="protein sequence ID" value="CAD8211502.1"/>
    <property type="molecule type" value="Genomic_DNA"/>
</dbReference>
<dbReference type="InterPro" id="IPR013099">
    <property type="entry name" value="K_chnl_dom"/>
</dbReference>
<dbReference type="GO" id="GO:0016020">
    <property type="term" value="C:membrane"/>
    <property type="evidence" value="ECO:0007669"/>
    <property type="project" value="InterPro"/>
</dbReference>
<dbReference type="InterPro" id="IPR015449">
    <property type="entry name" value="K_chnl_Ca-activ_SK"/>
</dbReference>
<dbReference type="GO" id="GO:0016286">
    <property type="term" value="F:small conductance calcium-activated potassium channel activity"/>
    <property type="evidence" value="ECO:0007669"/>
    <property type="project" value="InterPro"/>
</dbReference>
<comment type="caution">
    <text evidence="3">The sequence shown here is derived from an EMBL/GenBank/DDBJ whole genome shotgun (WGS) entry which is preliminary data.</text>
</comment>
<organism evidence="3 4">
    <name type="scientific">Paramecium pentaurelia</name>
    <dbReference type="NCBI Taxonomy" id="43138"/>
    <lineage>
        <taxon>Eukaryota</taxon>
        <taxon>Sar</taxon>
        <taxon>Alveolata</taxon>
        <taxon>Ciliophora</taxon>
        <taxon>Intramacronucleata</taxon>
        <taxon>Oligohymenophorea</taxon>
        <taxon>Peniculida</taxon>
        <taxon>Parameciidae</taxon>
        <taxon>Paramecium</taxon>
    </lineage>
</organism>
<accession>A0A8S1YIW1</accession>